<dbReference type="AlphaFoldDB" id="A0AAN9KGC7"/>
<keyword evidence="2" id="KW-1185">Reference proteome</keyword>
<proteinExistence type="predicted"/>
<name>A0AAN9KGC7_CANGL</name>
<dbReference type="InterPro" id="IPR018971">
    <property type="entry name" value="DUF1997"/>
</dbReference>
<dbReference type="PANTHER" id="PTHR34133:SF8">
    <property type="entry name" value="OS07G0633000 PROTEIN"/>
    <property type="match status" value="1"/>
</dbReference>
<gene>
    <name evidence="1" type="ORF">VNO77_35296</name>
</gene>
<accession>A0AAN9KGC7</accession>
<reference evidence="1 2" key="1">
    <citation type="submission" date="2024-01" db="EMBL/GenBank/DDBJ databases">
        <title>The genomes of 5 underutilized Papilionoideae crops provide insights into root nodulation and disease resistanc.</title>
        <authorList>
            <person name="Jiang F."/>
        </authorList>
    </citation>
    <scope>NUCLEOTIDE SEQUENCE [LARGE SCALE GENOMIC DNA]</scope>
    <source>
        <strain evidence="1">LVBAO_FW01</strain>
        <tissue evidence="1">Leaves</tissue>
    </source>
</reference>
<dbReference type="Pfam" id="PF09366">
    <property type="entry name" value="DUF1997"/>
    <property type="match status" value="1"/>
</dbReference>
<comment type="caution">
    <text evidence="1">The sequence shown here is derived from an EMBL/GenBank/DDBJ whole genome shotgun (WGS) entry which is preliminary data.</text>
</comment>
<sequence length="250" mass="28735">MASILLPCQPCLSLTSFLKGSIWKKHKFHHHHHGYGKAASGSRNNYLGCKINRTSSFTYKSKAGVPLNELPWASFDEYMEDKGRIIQAIFPEKSTSHQLNEEEWKVKMTPIQALFLRCEPVIHITARCKSEADDYPPEIPGHITKFLEVHITRCEFPDLHADYLPPDFKINAKGALYLERKGNHNLMKNQLDIDLSLAFPPLLAWVPEYILQNIVQSILRNYVEDINNGFAVRLLADYNLFKWSMPKNSP</sequence>
<dbReference type="EMBL" id="JAYMYQ010000008">
    <property type="protein sequence ID" value="KAK7316336.1"/>
    <property type="molecule type" value="Genomic_DNA"/>
</dbReference>
<evidence type="ECO:0000313" key="2">
    <source>
        <dbReference type="Proteomes" id="UP001367508"/>
    </source>
</evidence>
<organism evidence="1 2">
    <name type="scientific">Canavalia gladiata</name>
    <name type="common">Sword bean</name>
    <name type="synonym">Dolichos gladiatus</name>
    <dbReference type="NCBI Taxonomy" id="3824"/>
    <lineage>
        <taxon>Eukaryota</taxon>
        <taxon>Viridiplantae</taxon>
        <taxon>Streptophyta</taxon>
        <taxon>Embryophyta</taxon>
        <taxon>Tracheophyta</taxon>
        <taxon>Spermatophyta</taxon>
        <taxon>Magnoliopsida</taxon>
        <taxon>eudicotyledons</taxon>
        <taxon>Gunneridae</taxon>
        <taxon>Pentapetalae</taxon>
        <taxon>rosids</taxon>
        <taxon>fabids</taxon>
        <taxon>Fabales</taxon>
        <taxon>Fabaceae</taxon>
        <taxon>Papilionoideae</taxon>
        <taxon>50 kb inversion clade</taxon>
        <taxon>NPAAA clade</taxon>
        <taxon>indigoferoid/millettioid clade</taxon>
        <taxon>Phaseoleae</taxon>
        <taxon>Canavalia</taxon>
    </lineage>
</organism>
<dbReference type="Proteomes" id="UP001367508">
    <property type="component" value="Unassembled WGS sequence"/>
</dbReference>
<protein>
    <submittedName>
        <fullName evidence="1">Uncharacterized protein</fullName>
    </submittedName>
</protein>
<dbReference type="PANTHER" id="PTHR34133">
    <property type="entry name" value="OS07G0633000 PROTEIN"/>
    <property type="match status" value="1"/>
</dbReference>
<evidence type="ECO:0000313" key="1">
    <source>
        <dbReference type="EMBL" id="KAK7316336.1"/>
    </source>
</evidence>